<feature type="transmembrane region" description="Helical" evidence="1">
    <location>
        <begin position="71"/>
        <end position="92"/>
    </location>
</feature>
<feature type="transmembrane region" description="Helical" evidence="1">
    <location>
        <begin position="113"/>
        <end position="145"/>
    </location>
</feature>
<reference evidence="2 5" key="1">
    <citation type="submission" date="2021-01" db="EMBL/GenBank/DDBJ databases">
        <title>Sequencing the genomes of 1000 actinobacteria strains.</title>
        <authorList>
            <person name="Klenk H.-P."/>
        </authorList>
    </citation>
    <scope>NUCLEOTIDE SEQUENCE [LARGE SCALE GENOMIC DNA]</scope>
    <source>
        <strain evidence="2 5">DSM 44581</strain>
    </source>
</reference>
<keyword evidence="5" id="KW-1185">Reference proteome</keyword>
<sequence length="279" mass="27838">MSAVRAELFAAKRRPALWVVGGVWLALAAGFGIAVPYIVYLAVSGSGPTGGGDPEALLASLLPDRLVPTTLSLFPLFGSAIMLILGAVLAGGEFRWGVWGTLFTQGPGRPAVVLAKITAMAVALVGVIVATFALVALAGAGIAAVEGRSTGWPGPGAVAAGLGAAWLVALAAASLGFFLAIAFRGTGTALGVGLVWLLALESAVNGLSSLLDVRPVQLVLLGPNAGSLAAALGAQTQQQGGTPGVVATASPLVACLVLAGYTALFSYLSVRVTVRRDQT</sequence>
<evidence type="ECO:0000313" key="4">
    <source>
        <dbReference type="Proteomes" id="UP000671828"/>
    </source>
</evidence>
<gene>
    <name evidence="3" type="ORF">J7S33_28160</name>
    <name evidence="2" type="ORF">JOE68_005423</name>
</gene>
<feature type="transmembrane region" description="Helical" evidence="1">
    <location>
        <begin position="16"/>
        <end position="39"/>
    </location>
</feature>
<dbReference type="RefSeq" id="WP_204845187.1">
    <property type="nucleotide sequence ID" value="NZ_JAFBCL010000001.1"/>
</dbReference>
<accession>A0A8T8HWV4</accession>
<keyword evidence="1" id="KW-0472">Membrane</keyword>
<reference evidence="3" key="2">
    <citation type="submission" date="2021-04" db="EMBL/GenBank/DDBJ databases">
        <title>Saccharothrix algeriensis WGS.</title>
        <authorList>
            <person name="Stuskova K."/>
            <person name="Hakalova E."/>
            <person name="Tebbal A.B."/>
            <person name="Eichmeier A."/>
        </authorList>
    </citation>
    <scope>NUCLEOTIDE SEQUENCE</scope>
    <source>
        <strain evidence="3">NRRL B-24137</strain>
    </source>
</reference>
<evidence type="ECO:0000313" key="5">
    <source>
        <dbReference type="Proteomes" id="UP001195724"/>
    </source>
</evidence>
<evidence type="ECO:0000313" key="3">
    <source>
        <dbReference type="EMBL" id="QTR02849.1"/>
    </source>
</evidence>
<feature type="transmembrane region" description="Helical" evidence="1">
    <location>
        <begin position="157"/>
        <end position="183"/>
    </location>
</feature>
<dbReference type="PANTHER" id="PTHR37305">
    <property type="entry name" value="INTEGRAL MEMBRANE PROTEIN-RELATED"/>
    <property type="match status" value="1"/>
</dbReference>
<dbReference type="PANTHER" id="PTHR37305:SF1">
    <property type="entry name" value="MEMBRANE PROTEIN"/>
    <property type="match status" value="1"/>
</dbReference>
<feature type="transmembrane region" description="Helical" evidence="1">
    <location>
        <begin position="190"/>
        <end position="211"/>
    </location>
</feature>
<dbReference type="EMBL" id="CP072788">
    <property type="protein sequence ID" value="QTR02849.1"/>
    <property type="molecule type" value="Genomic_DNA"/>
</dbReference>
<name>A0A8T8HWV4_9PSEU</name>
<dbReference type="Proteomes" id="UP000671828">
    <property type="component" value="Chromosome"/>
</dbReference>
<protein>
    <submittedName>
        <fullName evidence="3">ABC transporter permease</fullName>
    </submittedName>
    <submittedName>
        <fullName evidence="2">ABC-type transport system involved in multi-copper enzyme maturation permease subunit</fullName>
    </submittedName>
</protein>
<feature type="transmembrane region" description="Helical" evidence="1">
    <location>
        <begin position="249"/>
        <end position="270"/>
    </location>
</feature>
<evidence type="ECO:0000313" key="2">
    <source>
        <dbReference type="EMBL" id="MBM7814558.1"/>
    </source>
</evidence>
<dbReference type="AlphaFoldDB" id="A0A8T8HWV4"/>
<organism evidence="3 4">
    <name type="scientific">Saccharothrix algeriensis</name>
    <dbReference type="NCBI Taxonomy" id="173560"/>
    <lineage>
        <taxon>Bacteria</taxon>
        <taxon>Bacillati</taxon>
        <taxon>Actinomycetota</taxon>
        <taxon>Actinomycetes</taxon>
        <taxon>Pseudonocardiales</taxon>
        <taxon>Pseudonocardiaceae</taxon>
        <taxon>Saccharothrix</taxon>
    </lineage>
</organism>
<proteinExistence type="predicted"/>
<keyword evidence="1" id="KW-0812">Transmembrane</keyword>
<dbReference type="EMBL" id="JAFBCL010000001">
    <property type="protein sequence ID" value="MBM7814558.1"/>
    <property type="molecule type" value="Genomic_DNA"/>
</dbReference>
<keyword evidence="1" id="KW-1133">Transmembrane helix</keyword>
<dbReference type="Proteomes" id="UP001195724">
    <property type="component" value="Unassembled WGS sequence"/>
</dbReference>
<evidence type="ECO:0000256" key="1">
    <source>
        <dbReference type="SAM" id="Phobius"/>
    </source>
</evidence>